<evidence type="ECO:0000313" key="2">
    <source>
        <dbReference type="Proteomes" id="UP001139451"/>
    </source>
</evidence>
<sequence length="71" mass="7421">ADMLDTKVGQDEKKADPAKVARDGWDALMAGQGHIVSGLSNKLQVLGAGVVPQSVLAEQHRKMAEPGGGER</sequence>
<dbReference type="Proteomes" id="UP001139451">
    <property type="component" value="Unassembled WGS sequence"/>
</dbReference>
<evidence type="ECO:0000313" key="1">
    <source>
        <dbReference type="EMBL" id="MCP3733268.1"/>
    </source>
</evidence>
<protein>
    <submittedName>
        <fullName evidence="1">Oxidoreductase</fullName>
    </submittedName>
</protein>
<name>A0A9X2HLR4_9SPHN</name>
<organism evidence="1 2">
    <name type="scientific">Sphingomonas tagetis</name>
    <dbReference type="NCBI Taxonomy" id="2949092"/>
    <lineage>
        <taxon>Bacteria</taxon>
        <taxon>Pseudomonadati</taxon>
        <taxon>Pseudomonadota</taxon>
        <taxon>Alphaproteobacteria</taxon>
        <taxon>Sphingomonadales</taxon>
        <taxon>Sphingomonadaceae</taxon>
        <taxon>Sphingomonas</taxon>
    </lineage>
</organism>
<feature type="non-terminal residue" evidence="1">
    <location>
        <position position="1"/>
    </location>
</feature>
<dbReference type="AlphaFoldDB" id="A0A9X2HLR4"/>
<reference evidence="1" key="1">
    <citation type="submission" date="2022-05" db="EMBL/GenBank/DDBJ databases">
        <title>Sphingomonas sp. strain MG17 Genome sequencing and assembly.</title>
        <authorList>
            <person name="Kim I."/>
        </authorList>
    </citation>
    <scope>NUCLEOTIDE SEQUENCE</scope>
    <source>
        <strain evidence="1">MG17</strain>
    </source>
</reference>
<accession>A0A9X2HLR4</accession>
<proteinExistence type="predicted"/>
<dbReference type="EMBL" id="JAMLDX010000058">
    <property type="protein sequence ID" value="MCP3733268.1"/>
    <property type="molecule type" value="Genomic_DNA"/>
</dbReference>
<comment type="caution">
    <text evidence="1">The sequence shown here is derived from an EMBL/GenBank/DDBJ whole genome shotgun (WGS) entry which is preliminary data.</text>
</comment>
<gene>
    <name evidence="1" type="ORF">M9978_22955</name>
</gene>
<keyword evidence="2" id="KW-1185">Reference proteome</keyword>